<organism evidence="1 2">
    <name type="scientific">Sphingomonas hylomeconis</name>
    <dbReference type="NCBI Taxonomy" id="1395958"/>
    <lineage>
        <taxon>Bacteria</taxon>
        <taxon>Pseudomonadati</taxon>
        <taxon>Pseudomonadota</taxon>
        <taxon>Alphaproteobacteria</taxon>
        <taxon>Sphingomonadales</taxon>
        <taxon>Sphingomonadaceae</taxon>
        <taxon>Sphingomonas</taxon>
    </lineage>
</organism>
<proteinExistence type="predicted"/>
<gene>
    <name evidence="1" type="ORF">ACFONA_05070</name>
</gene>
<protein>
    <submittedName>
        <fullName evidence="1">Uncharacterized protein</fullName>
    </submittedName>
</protein>
<evidence type="ECO:0000313" key="1">
    <source>
        <dbReference type="EMBL" id="MFC3579530.1"/>
    </source>
</evidence>
<comment type="caution">
    <text evidence="1">The sequence shown here is derived from an EMBL/GenBank/DDBJ whole genome shotgun (WGS) entry which is preliminary data.</text>
</comment>
<dbReference type="Proteomes" id="UP001595713">
    <property type="component" value="Unassembled WGS sequence"/>
</dbReference>
<evidence type="ECO:0000313" key="2">
    <source>
        <dbReference type="Proteomes" id="UP001595713"/>
    </source>
</evidence>
<name>A0ABV7SRU4_9SPHN</name>
<accession>A0ABV7SRU4</accession>
<reference evidence="2" key="1">
    <citation type="journal article" date="2019" name="Int. J. Syst. Evol. Microbiol.">
        <title>The Global Catalogue of Microorganisms (GCM) 10K type strain sequencing project: providing services to taxonomists for standard genome sequencing and annotation.</title>
        <authorList>
            <consortium name="The Broad Institute Genomics Platform"/>
            <consortium name="The Broad Institute Genome Sequencing Center for Infectious Disease"/>
            <person name="Wu L."/>
            <person name="Ma J."/>
        </authorList>
    </citation>
    <scope>NUCLEOTIDE SEQUENCE [LARGE SCALE GENOMIC DNA]</scope>
    <source>
        <strain evidence="2">KCTC 42739</strain>
    </source>
</reference>
<keyword evidence="2" id="KW-1185">Reference proteome</keyword>
<sequence length="496" mass="50653">MTALTLTLTNAGRAALVNAGAGGTAAVVVARAGLTATAFVSAPTLTVLPGEFKRIDAIAGQAVDAMTVHLAVRDESSDAYAVRGIGFYLADGTLFATYSQATPIMEKADVSTFYVAADLRFLDGTAQLVQFGNTNFLNPPASEGVAGVTRLATLAEALAGLVANKTITPATMKAVLASYVRVDQLGLPGGPATLGPDGKLLLAQRPPVDLIDVFGVASQAAMLALAATPGDFAVRADNGRVYVLQQAPATTLANWLEISTPAPVSSVNNKVGTIVLVPADIGAAPATRLISTSGLVTGGGSLGADRTLDVPAASRAEAEAGLLASKALTPDSIAGIIQWIQTLVPPARSITGAGLARGGGSLATDRVIEVLAASVAEIAAGIVTDKAVTPAGLAGLPQSLTPNGYIMLPGGFLIQWLQVRQIFTSETTITVSYPIAFQSVVLPIVAMGYIENASGVRDLWPQRVGGGSLTSQLIQLQSDDARDTRIEGFDLIVMGK</sequence>
<dbReference type="EMBL" id="JBHRXP010000002">
    <property type="protein sequence ID" value="MFC3579530.1"/>
    <property type="molecule type" value="Genomic_DNA"/>
</dbReference>
<dbReference type="Gene3D" id="2.60.40.3940">
    <property type="match status" value="1"/>
</dbReference>
<dbReference type="RefSeq" id="WP_380816084.1">
    <property type="nucleotide sequence ID" value="NZ_JBHRXP010000002.1"/>
</dbReference>